<dbReference type="PANTHER" id="PTHR43133:SF46">
    <property type="entry name" value="RNA POLYMERASE SIGMA-70 FACTOR ECF SUBFAMILY"/>
    <property type="match status" value="1"/>
</dbReference>
<dbReference type="InterPro" id="IPR039425">
    <property type="entry name" value="RNA_pol_sigma-70-like"/>
</dbReference>
<dbReference type="GO" id="GO:0016987">
    <property type="term" value="F:sigma factor activity"/>
    <property type="evidence" value="ECO:0007669"/>
    <property type="project" value="UniProtKB-KW"/>
</dbReference>
<evidence type="ECO:0000259" key="5">
    <source>
        <dbReference type="Pfam" id="PF04542"/>
    </source>
</evidence>
<evidence type="ECO:0000259" key="6">
    <source>
        <dbReference type="Pfam" id="PF08281"/>
    </source>
</evidence>
<dbReference type="InterPro" id="IPR014284">
    <property type="entry name" value="RNA_pol_sigma-70_dom"/>
</dbReference>
<evidence type="ECO:0000256" key="2">
    <source>
        <dbReference type="ARBA" id="ARBA00023015"/>
    </source>
</evidence>
<dbReference type="Proteomes" id="UP000253209">
    <property type="component" value="Unassembled WGS sequence"/>
</dbReference>
<dbReference type="OrthoDB" id="665981at2"/>
<keyword evidence="3" id="KW-0731">Sigma factor</keyword>
<keyword evidence="2" id="KW-0805">Transcription regulation</keyword>
<dbReference type="GO" id="GO:0003677">
    <property type="term" value="F:DNA binding"/>
    <property type="evidence" value="ECO:0007669"/>
    <property type="project" value="InterPro"/>
</dbReference>
<dbReference type="Pfam" id="PF08281">
    <property type="entry name" value="Sigma70_r4_2"/>
    <property type="match status" value="1"/>
</dbReference>
<dbReference type="SUPFAM" id="SSF88946">
    <property type="entry name" value="Sigma2 domain of RNA polymerase sigma factors"/>
    <property type="match status" value="1"/>
</dbReference>
<evidence type="ECO:0000256" key="1">
    <source>
        <dbReference type="ARBA" id="ARBA00010641"/>
    </source>
</evidence>
<evidence type="ECO:0000256" key="4">
    <source>
        <dbReference type="ARBA" id="ARBA00023163"/>
    </source>
</evidence>
<keyword evidence="4" id="KW-0804">Transcription</keyword>
<evidence type="ECO:0000313" key="8">
    <source>
        <dbReference type="Proteomes" id="UP000253209"/>
    </source>
</evidence>
<dbReference type="Gene3D" id="1.10.1740.10">
    <property type="match status" value="1"/>
</dbReference>
<dbReference type="NCBIfam" id="TIGR02985">
    <property type="entry name" value="Sig70_bacteroi1"/>
    <property type="match status" value="1"/>
</dbReference>
<keyword evidence="8" id="KW-1185">Reference proteome</keyword>
<dbReference type="SUPFAM" id="SSF88659">
    <property type="entry name" value="Sigma3 and sigma4 domains of RNA polymerase sigma factors"/>
    <property type="match status" value="1"/>
</dbReference>
<organism evidence="7 8">
    <name type="scientific">Mucilaginibacter hurinus</name>
    <dbReference type="NCBI Taxonomy" id="2201324"/>
    <lineage>
        <taxon>Bacteria</taxon>
        <taxon>Pseudomonadati</taxon>
        <taxon>Bacteroidota</taxon>
        <taxon>Sphingobacteriia</taxon>
        <taxon>Sphingobacteriales</taxon>
        <taxon>Sphingobacteriaceae</taxon>
        <taxon>Mucilaginibacter</taxon>
    </lineage>
</organism>
<protein>
    <submittedName>
        <fullName evidence="7">RNA polymerase sigma-70 factor</fullName>
    </submittedName>
</protein>
<dbReference type="EMBL" id="QGDC01000004">
    <property type="protein sequence ID" value="RCH55301.1"/>
    <property type="molecule type" value="Genomic_DNA"/>
</dbReference>
<dbReference type="PANTHER" id="PTHR43133">
    <property type="entry name" value="RNA POLYMERASE ECF-TYPE SIGMA FACTO"/>
    <property type="match status" value="1"/>
</dbReference>
<dbReference type="NCBIfam" id="TIGR02937">
    <property type="entry name" value="sigma70-ECF"/>
    <property type="match status" value="1"/>
</dbReference>
<dbReference type="InterPro" id="IPR014327">
    <property type="entry name" value="RNA_pol_sigma70_bacteroid"/>
</dbReference>
<reference evidence="7 8" key="1">
    <citation type="submission" date="2018-05" db="EMBL/GenBank/DDBJ databases">
        <title>Mucilaginibacter hurinus sp. nov., isolated from briquette warehouse soil.</title>
        <authorList>
            <person name="Choi L."/>
        </authorList>
    </citation>
    <scope>NUCLEOTIDE SEQUENCE [LARGE SCALE GENOMIC DNA]</scope>
    <source>
        <strain evidence="7 8">ZR32</strain>
    </source>
</reference>
<dbReference type="Gene3D" id="1.10.10.10">
    <property type="entry name" value="Winged helix-like DNA-binding domain superfamily/Winged helix DNA-binding domain"/>
    <property type="match status" value="1"/>
</dbReference>
<comment type="similarity">
    <text evidence="1">Belongs to the sigma-70 factor family. ECF subfamily.</text>
</comment>
<feature type="domain" description="RNA polymerase sigma-70 region 2" evidence="5">
    <location>
        <begin position="30"/>
        <end position="96"/>
    </location>
</feature>
<dbReference type="RefSeq" id="WP_114004923.1">
    <property type="nucleotide sequence ID" value="NZ_QGDC01000004.1"/>
</dbReference>
<dbReference type="InterPro" id="IPR036388">
    <property type="entry name" value="WH-like_DNA-bd_sf"/>
</dbReference>
<dbReference type="GO" id="GO:0006352">
    <property type="term" value="P:DNA-templated transcription initiation"/>
    <property type="evidence" value="ECO:0007669"/>
    <property type="project" value="InterPro"/>
</dbReference>
<evidence type="ECO:0000256" key="3">
    <source>
        <dbReference type="ARBA" id="ARBA00023082"/>
    </source>
</evidence>
<dbReference type="InterPro" id="IPR007627">
    <property type="entry name" value="RNA_pol_sigma70_r2"/>
</dbReference>
<sequence length="194" mass="22617">MYVAAQHQMWPDSKLLELLRLDDRNAFELLYNRYSAKIFKVANTLFRDKDVCEDLVQELFIDLWFKRHQLHIENLQAYLKVAIKNRVLVYVRTQKATIDVSVIEDLMDKYATDSKLMHDDIAKLLEESIAGLPEKCRQIFILSRKEYLSNKEIAARLNLSVKTVENQITIALRYLRTGLTDYLPVVALAAVLNN</sequence>
<gene>
    <name evidence="7" type="ORF">DJ568_08955</name>
</gene>
<dbReference type="AlphaFoldDB" id="A0A367GRH3"/>
<accession>A0A367GRH3</accession>
<dbReference type="InterPro" id="IPR013249">
    <property type="entry name" value="RNA_pol_sigma70_r4_t2"/>
</dbReference>
<evidence type="ECO:0000313" key="7">
    <source>
        <dbReference type="EMBL" id="RCH55301.1"/>
    </source>
</evidence>
<feature type="domain" description="RNA polymerase sigma factor 70 region 4 type 2" evidence="6">
    <location>
        <begin position="124"/>
        <end position="173"/>
    </location>
</feature>
<dbReference type="InterPro" id="IPR013325">
    <property type="entry name" value="RNA_pol_sigma_r2"/>
</dbReference>
<comment type="caution">
    <text evidence="7">The sequence shown here is derived from an EMBL/GenBank/DDBJ whole genome shotgun (WGS) entry which is preliminary data.</text>
</comment>
<dbReference type="InterPro" id="IPR013324">
    <property type="entry name" value="RNA_pol_sigma_r3/r4-like"/>
</dbReference>
<name>A0A367GRH3_9SPHI</name>
<proteinExistence type="inferred from homology"/>
<dbReference type="Pfam" id="PF04542">
    <property type="entry name" value="Sigma70_r2"/>
    <property type="match status" value="1"/>
</dbReference>